<name>A0ABV2WQG8_9NOCA</name>
<dbReference type="EMBL" id="JBEYBF010000008">
    <property type="protein sequence ID" value="MEU1953130.1"/>
    <property type="molecule type" value="Genomic_DNA"/>
</dbReference>
<comment type="caution">
    <text evidence="1">The sequence shown here is derived from an EMBL/GenBank/DDBJ whole genome shotgun (WGS) entry which is preliminary data.</text>
</comment>
<dbReference type="Proteomes" id="UP001550628">
    <property type="component" value="Unassembled WGS sequence"/>
</dbReference>
<reference evidence="1 2" key="1">
    <citation type="submission" date="2024-06" db="EMBL/GenBank/DDBJ databases">
        <title>The Natural Products Discovery Center: Release of the First 8490 Sequenced Strains for Exploring Actinobacteria Biosynthetic Diversity.</title>
        <authorList>
            <person name="Kalkreuter E."/>
            <person name="Kautsar S.A."/>
            <person name="Yang D."/>
            <person name="Bader C.D."/>
            <person name="Teijaro C.N."/>
            <person name="Fluegel L."/>
            <person name="Davis C.M."/>
            <person name="Simpson J.R."/>
            <person name="Lauterbach L."/>
            <person name="Steele A.D."/>
            <person name="Gui C."/>
            <person name="Meng S."/>
            <person name="Li G."/>
            <person name="Viehrig K."/>
            <person name="Ye F."/>
            <person name="Su P."/>
            <person name="Kiefer A.F."/>
            <person name="Nichols A."/>
            <person name="Cepeda A.J."/>
            <person name="Yan W."/>
            <person name="Fan B."/>
            <person name="Jiang Y."/>
            <person name="Adhikari A."/>
            <person name="Zheng C.-J."/>
            <person name="Schuster L."/>
            <person name="Cowan T.M."/>
            <person name="Smanski M.J."/>
            <person name="Chevrette M.G."/>
            <person name="De Carvalho L.P.S."/>
            <person name="Shen B."/>
        </authorList>
    </citation>
    <scope>NUCLEOTIDE SEQUENCE [LARGE SCALE GENOMIC DNA]</scope>
    <source>
        <strain evidence="1 2">NPDC019708</strain>
    </source>
</reference>
<dbReference type="InterPro" id="IPR053714">
    <property type="entry name" value="Iso_Racemase_Enz_sf"/>
</dbReference>
<dbReference type="RefSeq" id="WP_356954041.1">
    <property type="nucleotide sequence ID" value="NZ_JBEYBD010000001.1"/>
</dbReference>
<dbReference type="Pfam" id="PF17645">
    <property type="entry name" value="Amdase"/>
    <property type="match status" value="1"/>
</dbReference>
<gene>
    <name evidence="1" type="ORF">ABZ510_14800</name>
</gene>
<dbReference type="PANTHER" id="PTHR40267">
    <property type="entry name" value="BLR3294 PROTEIN"/>
    <property type="match status" value="1"/>
</dbReference>
<evidence type="ECO:0000313" key="2">
    <source>
        <dbReference type="Proteomes" id="UP001550628"/>
    </source>
</evidence>
<protein>
    <recommendedName>
        <fullName evidence="3">Maleate cis-trans isomerase</fullName>
    </recommendedName>
</protein>
<organism evidence="1 2">
    <name type="scientific">Nocardia rhamnosiphila</name>
    <dbReference type="NCBI Taxonomy" id="426716"/>
    <lineage>
        <taxon>Bacteria</taxon>
        <taxon>Bacillati</taxon>
        <taxon>Actinomycetota</taxon>
        <taxon>Actinomycetes</taxon>
        <taxon>Mycobacteriales</taxon>
        <taxon>Nocardiaceae</taxon>
        <taxon>Nocardia</taxon>
    </lineage>
</organism>
<proteinExistence type="predicted"/>
<dbReference type="Gene3D" id="3.40.50.12500">
    <property type="match status" value="1"/>
</dbReference>
<sequence length="259" mass="27219">MATLRFGALFPTANADIEDFQRLLGRVTPPARLDVVDLRWPPGVAAGLADMSDGHLAAAAAGLGDPALLASALDGSAGRFDAVALAVTSAGFLRSAHDHTRQLTTLARVARCRGTTTLRGFQDAVRHLGATRVGVASVYPSHFTDKFIDHLGEADATVVHRVDANARTDHDLARWGDDRIIDLVTRAAHPAAEVVLLPETALHTDHLTAALAEAAGAPVLTATQVTIWSLFRALGRTPAATAAGPLFGHDELCQRIACP</sequence>
<evidence type="ECO:0008006" key="3">
    <source>
        <dbReference type="Google" id="ProtNLM"/>
    </source>
</evidence>
<keyword evidence="2" id="KW-1185">Reference proteome</keyword>
<dbReference type="PANTHER" id="PTHR40267:SF1">
    <property type="entry name" value="BLR3294 PROTEIN"/>
    <property type="match status" value="1"/>
</dbReference>
<dbReference type="InterPro" id="IPR026286">
    <property type="entry name" value="MaiA/AMDase"/>
</dbReference>
<evidence type="ECO:0000313" key="1">
    <source>
        <dbReference type="EMBL" id="MEU1953130.1"/>
    </source>
</evidence>
<accession>A0ABV2WQG8</accession>